<dbReference type="Pfam" id="PF12784">
    <property type="entry name" value="PDDEXK_2"/>
    <property type="match status" value="1"/>
</dbReference>
<keyword evidence="2" id="KW-1185">Reference proteome</keyword>
<evidence type="ECO:0000313" key="2">
    <source>
        <dbReference type="Proteomes" id="UP000315082"/>
    </source>
</evidence>
<dbReference type="KEGG" id="rcf:Poly24_03800"/>
<dbReference type="OrthoDB" id="244678at2"/>
<dbReference type="EMBL" id="CP036348">
    <property type="protein sequence ID" value="QDV66693.1"/>
    <property type="molecule type" value="Genomic_DNA"/>
</dbReference>
<dbReference type="PANTHER" id="PTHR41317">
    <property type="entry name" value="PD-(D_E)XK NUCLEASE FAMILY TRANSPOSASE"/>
    <property type="match status" value="1"/>
</dbReference>
<dbReference type="PANTHER" id="PTHR41317:SF1">
    <property type="entry name" value="PD-(D_E)XK NUCLEASE FAMILY TRANSPOSASE"/>
    <property type="match status" value="1"/>
</dbReference>
<dbReference type="Proteomes" id="UP000315082">
    <property type="component" value="Chromosome"/>
</dbReference>
<gene>
    <name evidence="1" type="ORF">Poly24_03800</name>
</gene>
<dbReference type="RefSeq" id="WP_145089664.1">
    <property type="nucleotide sequence ID" value="NZ_CP036348.1"/>
</dbReference>
<evidence type="ECO:0000313" key="1">
    <source>
        <dbReference type="EMBL" id="QDV66693.1"/>
    </source>
</evidence>
<protein>
    <submittedName>
        <fullName evidence="1">Flagellar assembly protein H</fullName>
    </submittedName>
</protein>
<dbReference type="NCBIfam" id="TIGR01784">
    <property type="entry name" value="T_den_put_tspse"/>
    <property type="match status" value="1"/>
</dbReference>
<dbReference type="AlphaFoldDB" id="A0A518JMB8"/>
<organism evidence="1 2">
    <name type="scientific">Rosistilla carotiformis</name>
    <dbReference type="NCBI Taxonomy" id="2528017"/>
    <lineage>
        <taxon>Bacteria</taxon>
        <taxon>Pseudomonadati</taxon>
        <taxon>Planctomycetota</taxon>
        <taxon>Planctomycetia</taxon>
        <taxon>Pirellulales</taxon>
        <taxon>Pirellulaceae</taxon>
        <taxon>Rosistilla</taxon>
    </lineage>
</organism>
<keyword evidence="1" id="KW-0969">Cilium</keyword>
<keyword evidence="1" id="KW-0966">Cell projection</keyword>
<dbReference type="InterPro" id="IPR010106">
    <property type="entry name" value="RpnA"/>
</dbReference>
<reference evidence="1 2" key="1">
    <citation type="submission" date="2019-02" db="EMBL/GenBank/DDBJ databases">
        <title>Deep-cultivation of Planctomycetes and their phenomic and genomic characterization uncovers novel biology.</title>
        <authorList>
            <person name="Wiegand S."/>
            <person name="Jogler M."/>
            <person name="Boedeker C."/>
            <person name="Pinto D."/>
            <person name="Vollmers J."/>
            <person name="Rivas-Marin E."/>
            <person name="Kohn T."/>
            <person name="Peeters S.H."/>
            <person name="Heuer A."/>
            <person name="Rast P."/>
            <person name="Oberbeckmann S."/>
            <person name="Bunk B."/>
            <person name="Jeske O."/>
            <person name="Meyerdierks A."/>
            <person name="Storesund J.E."/>
            <person name="Kallscheuer N."/>
            <person name="Luecker S."/>
            <person name="Lage O.M."/>
            <person name="Pohl T."/>
            <person name="Merkel B.J."/>
            <person name="Hornburger P."/>
            <person name="Mueller R.-W."/>
            <person name="Bruemmer F."/>
            <person name="Labrenz M."/>
            <person name="Spormann A.M."/>
            <person name="Op den Camp H."/>
            <person name="Overmann J."/>
            <person name="Amann R."/>
            <person name="Jetten M.S.M."/>
            <person name="Mascher T."/>
            <person name="Medema M.H."/>
            <person name="Devos D.P."/>
            <person name="Kaster A.-K."/>
            <person name="Ovreas L."/>
            <person name="Rohde M."/>
            <person name="Galperin M.Y."/>
            <person name="Jogler C."/>
        </authorList>
    </citation>
    <scope>NUCLEOTIDE SEQUENCE [LARGE SCALE GENOMIC DNA]</scope>
    <source>
        <strain evidence="1 2">Poly24</strain>
    </source>
</reference>
<name>A0A518JMB8_9BACT</name>
<keyword evidence="1" id="KW-0282">Flagellum</keyword>
<sequence>MALGISPLVDFAFKKIFGSPENVRALIGLLNAVLDRASPIIAVEILNPFNYQEFADAKQIVLDVRARDDQGRSLNVEMQVSRVGGLLQRLNYYACSLYVDQMQRGGNYWTLRPAISICFLNDQLFRDTQQPHHWFEQVDMASGRRLAGGIEVHTIELPKYNLLAATISQASRIEQWVYFLLKADQHETAELRQMFSALEFQAAIDAIDRIAAKTEDRVMYDEREKAIRDQQWLMEGTRMEARQEGLQQGMQQGLQEGMQQGLQEGLQEGLQKGRHAGVLAGQIQLLQRLLQQPEQPLEELLQLPTEKLTAQHTDLQSQARLRNT</sequence>
<accession>A0A518JMB8</accession>
<proteinExistence type="predicted"/>